<feature type="transmembrane region" description="Helical" evidence="2">
    <location>
        <begin position="12"/>
        <end position="29"/>
    </location>
</feature>
<keyword evidence="2" id="KW-0812">Transmembrane</keyword>
<comment type="similarity">
    <text evidence="1">Belongs to the DedA family.</text>
</comment>
<evidence type="ECO:0000313" key="5">
    <source>
        <dbReference type="Proteomes" id="UP001589818"/>
    </source>
</evidence>
<dbReference type="PANTHER" id="PTHR42709">
    <property type="entry name" value="ALKALINE PHOSPHATASE LIKE PROTEIN"/>
    <property type="match status" value="1"/>
</dbReference>
<protein>
    <submittedName>
        <fullName evidence="4">DedA family protein</fullName>
    </submittedName>
</protein>
<keyword evidence="5" id="KW-1185">Reference proteome</keyword>
<feature type="domain" description="VTT" evidence="3">
    <location>
        <begin position="29"/>
        <end position="155"/>
    </location>
</feature>
<gene>
    <name evidence="4" type="ORF">ACFFJ8_29710</name>
</gene>
<sequence length="214" mass="24353">MMPPIEHWFEQFGYFVLFIGLIVDFVLPFPAEPVMAYAGYLSYMGSMQWLYSVLVSFLGATVAITASYGIGYWAGMPFIKRYGKWLMLNPRRMDKVKQWFDRYGNKLLLISFFIPAGRQFSGYFAGIVRIPFRSFALYSYTSAFLWVVVYVGVGHLVGPHWKDVLHTVKSYAGLIALGGCLLVAAYMLIRRIRRLHRTGGNPSANGNIESEKTL</sequence>
<feature type="transmembrane region" description="Helical" evidence="2">
    <location>
        <begin position="137"/>
        <end position="158"/>
    </location>
</feature>
<dbReference type="Proteomes" id="UP001589818">
    <property type="component" value="Unassembled WGS sequence"/>
</dbReference>
<feature type="transmembrane region" description="Helical" evidence="2">
    <location>
        <begin position="170"/>
        <end position="189"/>
    </location>
</feature>
<dbReference type="PANTHER" id="PTHR42709:SF9">
    <property type="entry name" value="ALKALINE PHOSPHATASE LIKE PROTEIN"/>
    <property type="match status" value="1"/>
</dbReference>
<proteinExistence type="inferred from homology"/>
<accession>A0ABV6JLW0</accession>
<evidence type="ECO:0000259" key="3">
    <source>
        <dbReference type="Pfam" id="PF09335"/>
    </source>
</evidence>
<dbReference type="Pfam" id="PF09335">
    <property type="entry name" value="VTT_dom"/>
    <property type="match status" value="1"/>
</dbReference>
<evidence type="ECO:0000256" key="2">
    <source>
        <dbReference type="SAM" id="Phobius"/>
    </source>
</evidence>
<dbReference type="InterPro" id="IPR032816">
    <property type="entry name" value="VTT_dom"/>
</dbReference>
<dbReference type="EMBL" id="JBHLVF010000041">
    <property type="protein sequence ID" value="MFC0395533.1"/>
    <property type="molecule type" value="Genomic_DNA"/>
</dbReference>
<keyword evidence="2" id="KW-1133">Transmembrane helix</keyword>
<dbReference type="RefSeq" id="WP_204816624.1">
    <property type="nucleotide sequence ID" value="NZ_JANHOF010000001.1"/>
</dbReference>
<evidence type="ECO:0000256" key="1">
    <source>
        <dbReference type="ARBA" id="ARBA00010792"/>
    </source>
</evidence>
<evidence type="ECO:0000313" key="4">
    <source>
        <dbReference type="EMBL" id="MFC0395533.1"/>
    </source>
</evidence>
<dbReference type="InterPro" id="IPR051311">
    <property type="entry name" value="DedA_domain"/>
</dbReference>
<comment type="caution">
    <text evidence="4">The sequence shown here is derived from an EMBL/GenBank/DDBJ whole genome shotgun (WGS) entry which is preliminary data.</text>
</comment>
<organism evidence="4 5">
    <name type="scientific">Paenibacillus mendelii</name>
    <dbReference type="NCBI Taxonomy" id="206163"/>
    <lineage>
        <taxon>Bacteria</taxon>
        <taxon>Bacillati</taxon>
        <taxon>Bacillota</taxon>
        <taxon>Bacilli</taxon>
        <taxon>Bacillales</taxon>
        <taxon>Paenibacillaceae</taxon>
        <taxon>Paenibacillus</taxon>
    </lineage>
</organism>
<name>A0ABV6JLW0_9BACL</name>
<keyword evidence="2" id="KW-0472">Membrane</keyword>
<reference evidence="4 5" key="1">
    <citation type="submission" date="2024-09" db="EMBL/GenBank/DDBJ databases">
        <authorList>
            <person name="Sun Q."/>
            <person name="Mori K."/>
        </authorList>
    </citation>
    <scope>NUCLEOTIDE SEQUENCE [LARGE SCALE GENOMIC DNA]</scope>
    <source>
        <strain evidence="4 5">CCM 4839</strain>
    </source>
</reference>
<feature type="transmembrane region" description="Helical" evidence="2">
    <location>
        <begin position="49"/>
        <end position="74"/>
    </location>
</feature>